<keyword evidence="1" id="KW-0472">Membrane</keyword>
<reference evidence="3" key="1">
    <citation type="submission" date="2017-02" db="UniProtKB">
        <authorList>
            <consortium name="WormBaseParasite"/>
        </authorList>
    </citation>
    <scope>IDENTIFICATION</scope>
</reference>
<keyword evidence="2" id="KW-1185">Reference proteome</keyword>
<keyword evidence="1" id="KW-1133">Transmembrane helix</keyword>
<organism evidence="2 3">
    <name type="scientific">Strongyloides papillosus</name>
    <name type="common">Intestinal threadworm</name>
    <dbReference type="NCBI Taxonomy" id="174720"/>
    <lineage>
        <taxon>Eukaryota</taxon>
        <taxon>Metazoa</taxon>
        <taxon>Ecdysozoa</taxon>
        <taxon>Nematoda</taxon>
        <taxon>Chromadorea</taxon>
        <taxon>Rhabditida</taxon>
        <taxon>Tylenchina</taxon>
        <taxon>Panagrolaimomorpha</taxon>
        <taxon>Strongyloidoidea</taxon>
        <taxon>Strongyloididae</taxon>
        <taxon>Strongyloides</taxon>
    </lineage>
</organism>
<accession>A0A0N5C130</accession>
<sequence length="91" mass="9908">MEVFYILVLMISFLGFMIPLKVTATSGNYVKETSNIGGGGGWKVKRNVDNPPISLSLPAEEKKPEAHGMIVNIDSNQEGNVIGKHIIPVQK</sequence>
<protein>
    <submittedName>
        <fullName evidence="3">Secreted protein</fullName>
    </submittedName>
</protein>
<evidence type="ECO:0000256" key="1">
    <source>
        <dbReference type="SAM" id="Phobius"/>
    </source>
</evidence>
<keyword evidence="1" id="KW-0812">Transmembrane</keyword>
<dbReference type="Proteomes" id="UP000046392">
    <property type="component" value="Unplaced"/>
</dbReference>
<proteinExistence type="predicted"/>
<dbReference type="AlphaFoldDB" id="A0A0N5C130"/>
<dbReference type="WBParaSite" id="SPAL_0001170800.1">
    <property type="protein sequence ID" value="SPAL_0001170800.1"/>
    <property type="gene ID" value="SPAL_0001170800"/>
</dbReference>
<feature type="transmembrane region" description="Helical" evidence="1">
    <location>
        <begin position="6"/>
        <end position="24"/>
    </location>
</feature>
<evidence type="ECO:0000313" key="3">
    <source>
        <dbReference type="WBParaSite" id="SPAL_0001170800.1"/>
    </source>
</evidence>
<evidence type="ECO:0000313" key="2">
    <source>
        <dbReference type="Proteomes" id="UP000046392"/>
    </source>
</evidence>
<name>A0A0N5C130_STREA</name>